<evidence type="ECO:0000313" key="1">
    <source>
        <dbReference type="EMBL" id="QHU19240.1"/>
    </source>
</evidence>
<dbReference type="Gene3D" id="3.40.50.11350">
    <property type="match status" value="1"/>
</dbReference>
<organism evidence="1">
    <name type="scientific">viral metagenome</name>
    <dbReference type="NCBI Taxonomy" id="1070528"/>
    <lineage>
        <taxon>unclassified sequences</taxon>
        <taxon>metagenomes</taxon>
        <taxon>organismal metagenomes</taxon>
    </lineage>
</organism>
<reference evidence="1" key="1">
    <citation type="journal article" date="2020" name="Nature">
        <title>Giant virus diversity and host interactions through global metagenomics.</title>
        <authorList>
            <person name="Schulz F."/>
            <person name="Roux S."/>
            <person name="Paez-Espino D."/>
            <person name="Jungbluth S."/>
            <person name="Walsh D.A."/>
            <person name="Denef V.J."/>
            <person name="McMahon K.D."/>
            <person name="Konstantinidis K.T."/>
            <person name="Eloe-Fadrosh E.A."/>
            <person name="Kyrpides N.C."/>
            <person name="Woyke T."/>
        </authorList>
    </citation>
    <scope>NUCLEOTIDE SEQUENCE</scope>
    <source>
        <strain evidence="1">GVMAG-S-3300013014-104</strain>
    </source>
</reference>
<accession>A0A6C0KR81</accession>
<dbReference type="AlphaFoldDB" id="A0A6C0KR81"/>
<sequence>MYSNIEELHLESFNNSKLKKLINAYTINTTQGNTPGLGDYLRGCLCFSQVAELLNLEFDMDISSHPISKFIKDSNGNDGLDYNNIDRYIDLNYNENHYLLTFHYNYGKSDLNINHNFWENLINWLNSKDCETFMFHSNAFPSYFIYKQNHIDFINSKIEPNDLMKKCIEVTLQNLRLTKKNYNVIHIRGGDNYLVRKKHPNKKFLEMLRDKIEQQMIPNYPYLLIADSNYLKFYLKKMIPNTFICKNEIGHLGGEFNHHTNNEKVKNSLLDYYLMSFGNSIISFTTNGHISGFSKICGILNNIPFESFKIDDI</sequence>
<name>A0A6C0KR81_9ZZZZ</name>
<protein>
    <submittedName>
        <fullName evidence="1">Uncharacterized protein</fullName>
    </submittedName>
</protein>
<proteinExistence type="predicted"/>
<dbReference type="EMBL" id="MN740946">
    <property type="protein sequence ID" value="QHU19240.1"/>
    <property type="molecule type" value="Genomic_DNA"/>
</dbReference>